<feature type="compositionally biased region" description="Basic and acidic residues" evidence="1">
    <location>
        <begin position="237"/>
        <end position="246"/>
    </location>
</feature>
<dbReference type="SMART" id="SM00852">
    <property type="entry name" value="MoCF_biosynth"/>
    <property type="match status" value="1"/>
</dbReference>
<dbReference type="Gene3D" id="3.40.980.10">
    <property type="entry name" value="MoaB/Mog-like domain"/>
    <property type="match status" value="1"/>
</dbReference>
<dbReference type="Proteomes" id="UP000632195">
    <property type="component" value="Unassembled WGS sequence"/>
</dbReference>
<evidence type="ECO:0000313" key="3">
    <source>
        <dbReference type="EMBL" id="GGM75993.1"/>
    </source>
</evidence>
<comment type="caution">
    <text evidence="3">The sequence shown here is derived from an EMBL/GenBank/DDBJ whole genome shotgun (WGS) entry which is preliminary data.</text>
</comment>
<dbReference type="Pfam" id="PF00994">
    <property type="entry name" value="MoCF_biosynth"/>
    <property type="match status" value="1"/>
</dbReference>
<accession>A0AA37F9U9</accession>
<proteinExistence type="predicted"/>
<dbReference type="PANTHER" id="PTHR13939">
    <property type="entry name" value="NICOTINAMIDE-NUCLEOTIDE AMIDOHYDROLASE PNCC"/>
    <property type="match status" value="1"/>
</dbReference>
<feature type="domain" description="MoaB/Mog" evidence="2">
    <location>
        <begin position="4"/>
        <end position="171"/>
    </location>
</feature>
<dbReference type="AlphaFoldDB" id="A0AA37F9U9"/>
<dbReference type="InterPro" id="IPR001453">
    <property type="entry name" value="MoaB/Mog_dom"/>
</dbReference>
<dbReference type="PANTHER" id="PTHR13939:SF0">
    <property type="entry name" value="NMN AMIDOHYDROLASE-LIKE PROTEIN YFAY"/>
    <property type="match status" value="1"/>
</dbReference>
<gene>
    <name evidence="3" type="ORF">GCM10007108_12430</name>
</gene>
<name>A0AA37F9U9_9ARCH</name>
<dbReference type="InterPro" id="IPR050101">
    <property type="entry name" value="CinA"/>
</dbReference>
<dbReference type="EMBL" id="BMNY01000002">
    <property type="protein sequence ID" value="GGM75993.1"/>
    <property type="molecule type" value="Genomic_DNA"/>
</dbReference>
<reference evidence="3" key="2">
    <citation type="submission" date="2022-09" db="EMBL/GenBank/DDBJ databases">
        <authorList>
            <person name="Sun Q."/>
            <person name="Ohkuma M."/>
        </authorList>
    </citation>
    <scope>NUCLEOTIDE SEQUENCE</scope>
    <source>
        <strain evidence="3">JCM 13583</strain>
    </source>
</reference>
<feature type="region of interest" description="Disordered" evidence="1">
    <location>
        <begin position="208"/>
        <end position="256"/>
    </location>
</feature>
<dbReference type="InterPro" id="IPR036425">
    <property type="entry name" value="MoaB/Mog-like_dom_sf"/>
</dbReference>
<evidence type="ECO:0000313" key="4">
    <source>
        <dbReference type="Proteomes" id="UP000632195"/>
    </source>
</evidence>
<dbReference type="CDD" id="cd00885">
    <property type="entry name" value="cinA"/>
    <property type="match status" value="1"/>
</dbReference>
<evidence type="ECO:0000256" key="1">
    <source>
        <dbReference type="SAM" id="MobiDB-lite"/>
    </source>
</evidence>
<dbReference type="RefSeq" id="WP_188681371.1">
    <property type="nucleotide sequence ID" value="NZ_BMNY01000002.1"/>
</dbReference>
<dbReference type="SUPFAM" id="SSF53218">
    <property type="entry name" value="Molybdenum cofactor biosynthesis proteins"/>
    <property type="match status" value="1"/>
</dbReference>
<organism evidence="3 4">
    <name type="scientific">Thermogymnomonas acidicola</name>
    <dbReference type="NCBI Taxonomy" id="399579"/>
    <lineage>
        <taxon>Archaea</taxon>
        <taxon>Methanobacteriati</taxon>
        <taxon>Thermoplasmatota</taxon>
        <taxon>Thermoplasmata</taxon>
        <taxon>Thermoplasmatales</taxon>
        <taxon>Thermogymnomonas</taxon>
    </lineage>
</organism>
<reference evidence="3" key="1">
    <citation type="journal article" date="2014" name="Int. J. Syst. Evol. Microbiol.">
        <title>Complete genome sequence of Corynebacterium casei LMG S-19264T (=DSM 44701T), isolated from a smear-ripened cheese.</title>
        <authorList>
            <consortium name="US DOE Joint Genome Institute (JGI-PGF)"/>
            <person name="Walter F."/>
            <person name="Albersmeier A."/>
            <person name="Kalinowski J."/>
            <person name="Ruckert C."/>
        </authorList>
    </citation>
    <scope>NUCLEOTIDE SEQUENCE</scope>
    <source>
        <strain evidence="3">JCM 13583</strain>
    </source>
</reference>
<keyword evidence="4" id="KW-1185">Reference proteome</keyword>
<sequence>MQAAVLTIGNEILKGKTVNTNAAHIGRVLTFSGHTVVLGLTVRDVREEIVWGFRTASQFADIVVSTGGLGPTFDDMTSSSFAEALGLPLVENPEAMEMIRSRLTARGLEMTENRRKMAMMPQGARAIRNLAGTAPGIYLEAGGKKYLVTPGVPDEMRSVLENAIELIADRNVRYAERSTLVRGIMESSFAPHVDEVMKMFAGRVYIKSHPRPRGPRGPEIELEVSASGQDPEGDVEGALRELERRAASMGGEYSRI</sequence>
<protein>
    <submittedName>
        <fullName evidence="3">Competence protein ComA</fullName>
    </submittedName>
</protein>
<evidence type="ECO:0000259" key="2">
    <source>
        <dbReference type="SMART" id="SM00852"/>
    </source>
</evidence>